<comment type="pathway">
    <text evidence="2">Polyol metabolism; (R,R)-butane-2,3-diol biosynthesis; (R,R)-butane-2,3-diol from pyruvate: step 2/3.</text>
</comment>
<evidence type="ECO:0000256" key="1">
    <source>
        <dbReference type="ARBA" id="ARBA00001784"/>
    </source>
</evidence>
<evidence type="ECO:0000256" key="6">
    <source>
        <dbReference type="ARBA" id="ARBA00022793"/>
    </source>
</evidence>
<comment type="catalytic activity">
    <reaction evidence="1">
        <text>(2S)-2-acetolactate + H(+) = (R)-acetoin + CO2</text>
        <dbReference type="Rhea" id="RHEA:21580"/>
        <dbReference type="ChEBI" id="CHEBI:15378"/>
        <dbReference type="ChEBI" id="CHEBI:15686"/>
        <dbReference type="ChEBI" id="CHEBI:16526"/>
        <dbReference type="ChEBI" id="CHEBI:58476"/>
        <dbReference type="EC" id="4.1.1.5"/>
    </reaction>
</comment>
<evidence type="ECO:0000256" key="5">
    <source>
        <dbReference type="ARBA" id="ARBA00020164"/>
    </source>
</evidence>
<dbReference type="InterPro" id="IPR005128">
    <property type="entry name" value="Acetolactate_a_deCO2ase"/>
</dbReference>
<dbReference type="EMBL" id="BAAACW010000167">
    <property type="protein sequence ID" value="GAA0372116.1"/>
    <property type="molecule type" value="Genomic_DNA"/>
</dbReference>
<accession>A0ABN0XTD8</accession>
<sequence length="80" mass="8792">MDGKAYQVKGDGTVHRVGGNEKTPYAAVTAFKAEYSLKVEEKVSSDRLKDNLTRSFPSKNTFQALKVTGTFKNMSCRSVA</sequence>
<dbReference type="EC" id="4.1.1.5" evidence="4"/>
<evidence type="ECO:0000256" key="7">
    <source>
        <dbReference type="ARBA" id="ARBA00023061"/>
    </source>
</evidence>
<protein>
    <recommendedName>
        <fullName evidence="5">Alpha-acetolactate decarboxylase</fullName>
        <ecNumber evidence="4">4.1.1.5</ecNumber>
    </recommendedName>
</protein>
<gene>
    <name evidence="9" type="ORF">GCM10008932_24230</name>
</gene>
<evidence type="ECO:0000256" key="8">
    <source>
        <dbReference type="ARBA" id="ARBA00023239"/>
    </source>
</evidence>
<comment type="similarity">
    <text evidence="3">Belongs to the alpha-acetolactate decarboxylase family.</text>
</comment>
<name>A0ABN0XTD8_9LACT</name>
<evidence type="ECO:0000256" key="4">
    <source>
        <dbReference type="ARBA" id="ARBA00013204"/>
    </source>
</evidence>
<keyword evidence="10" id="KW-1185">Reference proteome</keyword>
<reference evidence="9 10" key="1">
    <citation type="journal article" date="2019" name="Int. J. Syst. Evol. Microbiol.">
        <title>The Global Catalogue of Microorganisms (GCM) 10K type strain sequencing project: providing services to taxonomists for standard genome sequencing and annotation.</title>
        <authorList>
            <consortium name="The Broad Institute Genomics Platform"/>
            <consortium name="The Broad Institute Genome Sequencing Center for Infectious Disease"/>
            <person name="Wu L."/>
            <person name="Ma J."/>
        </authorList>
    </citation>
    <scope>NUCLEOTIDE SEQUENCE [LARGE SCALE GENOMIC DNA]</scope>
    <source>
        <strain evidence="9 10">JCM 12662</strain>
    </source>
</reference>
<organism evidence="9 10">
    <name type="scientific">Alkalibacterium iburiense</name>
    <dbReference type="NCBI Taxonomy" id="290589"/>
    <lineage>
        <taxon>Bacteria</taxon>
        <taxon>Bacillati</taxon>
        <taxon>Bacillota</taxon>
        <taxon>Bacilli</taxon>
        <taxon>Lactobacillales</taxon>
        <taxon>Carnobacteriaceae</taxon>
        <taxon>Alkalibacterium</taxon>
    </lineage>
</organism>
<evidence type="ECO:0000256" key="3">
    <source>
        <dbReference type="ARBA" id="ARBA00007106"/>
    </source>
</evidence>
<keyword evidence="8" id="KW-0456">Lyase</keyword>
<dbReference type="PANTHER" id="PTHR35524">
    <property type="entry name" value="ALPHA-ACETOLACTATE DECARBOXYLASE"/>
    <property type="match status" value="1"/>
</dbReference>
<comment type="caution">
    <text evidence="9">The sequence shown here is derived from an EMBL/GenBank/DDBJ whole genome shotgun (WGS) entry which is preliminary data.</text>
</comment>
<dbReference type="PANTHER" id="PTHR35524:SF1">
    <property type="entry name" value="ALPHA-ACETOLACTATE DECARBOXYLASE"/>
    <property type="match status" value="1"/>
</dbReference>
<dbReference type="SUPFAM" id="SSF117856">
    <property type="entry name" value="AF0104/ALDC/Ptd012-like"/>
    <property type="match status" value="1"/>
</dbReference>
<dbReference type="Pfam" id="PF03306">
    <property type="entry name" value="AAL_decarboxy"/>
    <property type="match status" value="1"/>
</dbReference>
<evidence type="ECO:0000313" key="10">
    <source>
        <dbReference type="Proteomes" id="UP001501166"/>
    </source>
</evidence>
<keyword evidence="6" id="KW-0210">Decarboxylase</keyword>
<keyword evidence="7" id="KW-0005">Acetoin biosynthesis</keyword>
<dbReference type="Proteomes" id="UP001501166">
    <property type="component" value="Unassembled WGS sequence"/>
</dbReference>
<dbReference type="Gene3D" id="3.30.1330.80">
    <property type="entry name" value="Hypothetical protein, similar to alpha- acetolactate decarboxylase, domain 2"/>
    <property type="match status" value="1"/>
</dbReference>
<evidence type="ECO:0000256" key="2">
    <source>
        <dbReference type="ARBA" id="ARBA00005170"/>
    </source>
</evidence>
<evidence type="ECO:0000313" key="9">
    <source>
        <dbReference type="EMBL" id="GAA0372116.1"/>
    </source>
</evidence>
<proteinExistence type="inferred from homology"/>